<dbReference type="InterPro" id="IPR000524">
    <property type="entry name" value="Tscrpt_reg_HTH_GntR"/>
</dbReference>
<dbReference type="PANTHER" id="PTHR43537:SF45">
    <property type="entry name" value="GNTR FAMILY REGULATORY PROTEIN"/>
    <property type="match status" value="1"/>
</dbReference>
<evidence type="ECO:0000313" key="6">
    <source>
        <dbReference type="EMBL" id="QDL91353.1"/>
    </source>
</evidence>
<proteinExistence type="predicted"/>
<organism evidence="6 7">
    <name type="scientific">Paroceanicella profunda</name>
    <dbReference type="NCBI Taxonomy" id="2579971"/>
    <lineage>
        <taxon>Bacteria</taxon>
        <taxon>Pseudomonadati</taxon>
        <taxon>Pseudomonadota</taxon>
        <taxon>Alphaproteobacteria</taxon>
        <taxon>Rhodobacterales</taxon>
        <taxon>Paracoccaceae</taxon>
        <taxon>Paroceanicella</taxon>
    </lineage>
</organism>
<dbReference type="InterPro" id="IPR036390">
    <property type="entry name" value="WH_DNA-bd_sf"/>
</dbReference>
<evidence type="ECO:0000256" key="2">
    <source>
        <dbReference type="ARBA" id="ARBA00023125"/>
    </source>
</evidence>
<dbReference type="SMART" id="SM00345">
    <property type="entry name" value="HTH_GNTR"/>
    <property type="match status" value="1"/>
</dbReference>
<keyword evidence="1" id="KW-0805">Transcription regulation</keyword>
<dbReference type="SUPFAM" id="SSF46785">
    <property type="entry name" value="Winged helix' DNA-binding domain"/>
    <property type="match status" value="1"/>
</dbReference>
<dbReference type="Proteomes" id="UP000305888">
    <property type="component" value="Chromosome"/>
</dbReference>
<evidence type="ECO:0000259" key="5">
    <source>
        <dbReference type="PROSITE" id="PS50949"/>
    </source>
</evidence>
<keyword evidence="3" id="KW-0804">Transcription</keyword>
<dbReference type="KEGG" id="ppru:FDP22_05860"/>
<dbReference type="PROSITE" id="PS50949">
    <property type="entry name" value="HTH_GNTR"/>
    <property type="match status" value="1"/>
</dbReference>
<feature type="compositionally biased region" description="Polar residues" evidence="4">
    <location>
        <begin position="263"/>
        <end position="273"/>
    </location>
</feature>
<name>A0A5B8FYT3_9RHOB</name>
<dbReference type="RefSeq" id="WP_138575751.1">
    <property type="nucleotide sequence ID" value="NZ_CP040818.1"/>
</dbReference>
<sequence length="273" mass="28804">MYDRSSPFVARPAAPGTLPGTASKSEFAVDRLRDAILTCALAPSQMVSEQDLTERFGLNRAATRAALARLSGEGLVLALPRRGWQVAPVTAELVGGLIAARRVLEPALAPLSRTAETRAALSAVAEVCRALAGRTDPGAPEALRGYDRELLGHLAAPANAWMRGWLAQAWDNSDRMLRHLEAGSGLRHPTPDRHALALAVAREDAHAIVAELLAALDAFEAFAGRALLAGALDPAAGARPARPAPSTDPHRTGAQDAQPRRPSPTQQEGKTDQ</sequence>
<dbReference type="AlphaFoldDB" id="A0A5B8FYT3"/>
<evidence type="ECO:0000256" key="1">
    <source>
        <dbReference type="ARBA" id="ARBA00023015"/>
    </source>
</evidence>
<dbReference type="GO" id="GO:0003677">
    <property type="term" value="F:DNA binding"/>
    <property type="evidence" value="ECO:0007669"/>
    <property type="project" value="UniProtKB-KW"/>
</dbReference>
<protein>
    <submittedName>
        <fullName evidence="6">GntR family transcriptional regulator</fullName>
    </submittedName>
</protein>
<feature type="region of interest" description="Disordered" evidence="4">
    <location>
        <begin position="235"/>
        <end position="273"/>
    </location>
</feature>
<gene>
    <name evidence="6" type="ORF">FDP22_05860</name>
</gene>
<evidence type="ECO:0000313" key="7">
    <source>
        <dbReference type="Proteomes" id="UP000305888"/>
    </source>
</evidence>
<dbReference type="Pfam" id="PF00392">
    <property type="entry name" value="GntR"/>
    <property type="match status" value="1"/>
</dbReference>
<evidence type="ECO:0000256" key="4">
    <source>
        <dbReference type="SAM" id="MobiDB-lite"/>
    </source>
</evidence>
<dbReference type="GO" id="GO:0003700">
    <property type="term" value="F:DNA-binding transcription factor activity"/>
    <property type="evidence" value="ECO:0007669"/>
    <property type="project" value="InterPro"/>
</dbReference>
<accession>A0A5B8FYT3</accession>
<keyword evidence="2" id="KW-0238">DNA-binding</keyword>
<evidence type="ECO:0000256" key="3">
    <source>
        <dbReference type="ARBA" id="ARBA00023163"/>
    </source>
</evidence>
<reference evidence="6 7" key="1">
    <citation type="submission" date="2019-06" db="EMBL/GenBank/DDBJ databases">
        <title>Genome sequence of Rhodobacteraceae bacterium D4M1.</title>
        <authorList>
            <person name="Cao J."/>
        </authorList>
    </citation>
    <scope>NUCLEOTIDE SEQUENCE [LARGE SCALE GENOMIC DNA]</scope>
    <source>
        <strain evidence="6 7">D4M1</strain>
    </source>
</reference>
<feature type="domain" description="HTH gntR-type" evidence="5">
    <location>
        <begin position="22"/>
        <end position="89"/>
    </location>
</feature>
<dbReference type="EMBL" id="CP040818">
    <property type="protein sequence ID" value="QDL91353.1"/>
    <property type="molecule type" value="Genomic_DNA"/>
</dbReference>
<dbReference type="OrthoDB" id="8638122at2"/>
<dbReference type="PRINTS" id="PR00035">
    <property type="entry name" value="HTHGNTR"/>
</dbReference>
<dbReference type="Gene3D" id="1.10.10.10">
    <property type="entry name" value="Winged helix-like DNA-binding domain superfamily/Winged helix DNA-binding domain"/>
    <property type="match status" value="1"/>
</dbReference>
<dbReference type="InterPro" id="IPR036388">
    <property type="entry name" value="WH-like_DNA-bd_sf"/>
</dbReference>
<keyword evidence="7" id="KW-1185">Reference proteome</keyword>
<dbReference type="PANTHER" id="PTHR43537">
    <property type="entry name" value="TRANSCRIPTIONAL REGULATOR, GNTR FAMILY"/>
    <property type="match status" value="1"/>
</dbReference>